<dbReference type="InterPro" id="IPR001173">
    <property type="entry name" value="Glyco_trans_2-like"/>
</dbReference>
<evidence type="ECO:0000256" key="7">
    <source>
        <dbReference type="ARBA" id="ARBA00023136"/>
    </source>
</evidence>
<feature type="domain" description="Glycosyltransferase 2-like" evidence="8">
    <location>
        <begin position="16"/>
        <end position="148"/>
    </location>
</feature>
<evidence type="ECO:0000259" key="8">
    <source>
        <dbReference type="Pfam" id="PF00535"/>
    </source>
</evidence>
<dbReference type="STRING" id="1121015.GCA_000420545_01163"/>
<dbReference type="EMBL" id="AVCI01000001">
    <property type="protein sequence ID" value="KFN44633.1"/>
    <property type="molecule type" value="Genomic_DNA"/>
</dbReference>
<dbReference type="GO" id="GO:0009103">
    <property type="term" value="P:lipopolysaccharide biosynthetic process"/>
    <property type="evidence" value="ECO:0007669"/>
    <property type="project" value="UniProtKB-KW"/>
</dbReference>
<evidence type="ECO:0000256" key="1">
    <source>
        <dbReference type="ARBA" id="ARBA00022475"/>
    </source>
</evidence>
<dbReference type="Pfam" id="PF00535">
    <property type="entry name" value="Glycos_transf_2"/>
    <property type="match status" value="1"/>
</dbReference>
<dbReference type="Gene3D" id="3.90.550.10">
    <property type="entry name" value="Spore Coat Polysaccharide Biosynthesis Protein SpsA, Chain A"/>
    <property type="match status" value="1"/>
</dbReference>
<name>A0A091AWF7_9GAMM</name>
<proteinExistence type="predicted"/>
<evidence type="ECO:0000256" key="6">
    <source>
        <dbReference type="ARBA" id="ARBA00022989"/>
    </source>
</evidence>
<reference evidence="9 10" key="1">
    <citation type="submission" date="2013-09" db="EMBL/GenBank/DDBJ databases">
        <title>Genome sequencing of Arenimonas oryziterrae.</title>
        <authorList>
            <person name="Chen F."/>
            <person name="Wang G."/>
        </authorList>
    </citation>
    <scope>NUCLEOTIDE SEQUENCE [LARGE SCALE GENOMIC DNA]</scope>
    <source>
        <strain evidence="9 10">YC6267</strain>
    </source>
</reference>
<dbReference type="AlphaFoldDB" id="A0A091AWF7"/>
<comment type="caution">
    <text evidence="9">The sequence shown here is derived from an EMBL/GenBank/DDBJ whole genome shotgun (WGS) entry which is preliminary data.</text>
</comment>
<evidence type="ECO:0000313" key="10">
    <source>
        <dbReference type="Proteomes" id="UP000029385"/>
    </source>
</evidence>
<keyword evidence="10" id="KW-1185">Reference proteome</keyword>
<evidence type="ECO:0000256" key="4">
    <source>
        <dbReference type="ARBA" id="ARBA00022692"/>
    </source>
</evidence>
<dbReference type="GO" id="GO:0005886">
    <property type="term" value="C:plasma membrane"/>
    <property type="evidence" value="ECO:0007669"/>
    <property type="project" value="TreeGrafter"/>
</dbReference>
<evidence type="ECO:0000256" key="3">
    <source>
        <dbReference type="ARBA" id="ARBA00022679"/>
    </source>
</evidence>
<evidence type="ECO:0000256" key="5">
    <source>
        <dbReference type="ARBA" id="ARBA00022985"/>
    </source>
</evidence>
<keyword evidence="4" id="KW-0812">Transmembrane</keyword>
<organism evidence="9 10">
    <name type="scientific">Arenimonas oryziterrae DSM 21050 = YC6267</name>
    <dbReference type="NCBI Taxonomy" id="1121015"/>
    <lineage>
        <taxon>Bacteria</taxon>
        <taxon>Pseudomonadati</taxon>
        <taxon>Pseudomonadota</taxon>
        <taxon>Gammaproteobacteria</taxon>
        <taxon>Lysobacterales</taxon>
        <taxon>Lysobacteraceae</taxon>
        <taxon>Arenimonas</taxon>
    </lineage>
</organism>
<dbReference type="InterPro" id="IPR029044">
    <property type="entry name" value="Nucleotide-diphossugar_trans"/>
</dbReference>
<keyword evidence="3" id="KW-0808">Transferase</keyword>
<evidence type="ECO:0000313" key="9">
    <source>
        <dbReference type="EMBL" id="KFN44633.1"/>
    </source>
</evidence>
<evidence type="ECO:0000256" key="2">
    <source>
        <dbReference type="ARBA" id="ARBA00022676"/>
    </source>
</evidence>
<dbReference type="Proteomes" id="UP000029385">
    <property type="component" value="Unassembled WGS sequence"/>
</dbReference>
<dbReference type="OrthoDB" id="9811884at2"/>
<keyword evidence="5" id="KW-0448">Lipopolysaccharide biosynthesis</keyword>
<dbReference type="SUPFAM" id="SSF53448">
    <property type="entry name" value="Nucleotide-diphospho-sugar transferases"/>
    <property type="match status" value="1"/>
</dbReference>
<dbReference type="CDD" id="cd04187">
    <property type="entry name" value="DPM1_like_bac"/>
    <property type="match status" value="1"/>
</dbReference>
<sequence length="262" mass="28374">MSEIALRQIIGRPSLSIVVPVFRNAPSLATLVERIDAAMAAAGLSHEILLVDDASPDDSWARIRTLATASSHLHGLRHARNEGQHVAAMTGLTRAQGEICVVMDADLQDRPEAIAGMVARLQQGDAEVVFAGRVGDYQSWPRMLSSRLYRHVLLGGLTRLPTDAGMYFAITRSGLARLRTLRPSGQPMLIGLLAAAGLRCESLPAARAEREHGTSAYSSWRRLRSALRMARCALFSARAPDGSGWPQAVLAEPRIGPAEDRR</sequence>
<dbReference type="eggNOG" id="COG1215">
    <property type="taxonomic scope" value="Bacteria"/>
</dbReference>
<dbReference type="GO" id="GO:0016757">
    <property type="term" value="F:glycosyltransferase activity"/>
    <property type="evidence" value="ECO:0007669"/>
    <property type="project" value="UniProtKB-KW"/>
</dbReference>
<protein>
    <recommendedName>
        <fullName evidence="8">Glycosyltransferase 2-like domain-containing protein</fullName>
    </recommendedName>
</protein>
<keyword evidence="1" id="KW-1003">Cell membrane</keyword>
<keyword evidence="7" id="KW-0472">Membrane</keyword>
<dbReference type="PATRIC" id="fig|1121015.4.peg.214"/>
<dbReference type="PANTHER" id="PTHR48090:SF3">
    <property type="entry name" value="UNDECAPRENYL-PHOSPHATE 4-DEOXY-4-FORMAMIDO-L-ARABINOSE TRANSFERASE"/>
    <property type="match status" value="1"/>
</dbReference>
<dbReference type="InterPro" id="IPR050256">
    <property type="entry name" value="Glycosyltransferase_2"/>
</dbReference>
<dbReference type="PANTHER" id="PTHR48090">
    <property type="entry name" value="UNDECAPRENYL-PHOSPHATE 4-DEOXY-4-FORMAMIDO-L-ARABINOSE TRANSFERASE-RELATED"/>
    <property type="match status" value="1"/>
</dbReference>
<keyword evidence="2" id="KW-0328">Glycosyltransferase</keyword>
<accession>A0A091AWF7</accession>
<keyword evidence="6" id="KW-1133">Transmembrane helix</keyword>
<gene>
    <name evidence="9" type="ORF">N789_01085</name>
</gene>
<dbReference type="RefSeq" id="WP_022968803.1">
    <property type="nucleotide sequence ID" value="NZ_ATVD01000002.1"/>
</dbReference>